<dbReference type="PROSITE" id="PS51007">
    <property type="entry name" value="CYTC"/>
    <property type="match status" value="1"/>
</dbReference>
<dbReference type="InterPro" id="IPR002326">
    <property type="entry name" value="Cyt_c1"/>
</dbReference>
<reference evidence="13 14" key="1">
    <citation type="submission" date="2019-03" db="EMBL/GenBank/DDBJ databases">
        <authorList>
            <person name="Kox A.R. M."/>
        </authorList>
    </citation>
    <scope>NUCLEOTIDE SEQUENCE [LARGE SCALE GENOMIC DNA]</scope>
    <source>
        <strain evidence="13">MTUNDRAET4 annotated genome</strain>
    </source>
</reference>
<name>A0A4U8YWW0_METTU</name>
<dbReference type="Gene3D" id="1.10.760.10">
    <property type="entry name" value="Cytochrome c-like domain"/>
    <property type="match status" value="1"/>
</dbReference>
<keyword evidence="11" id="KW-0732">Signal</keyword>
<dbReference type="AlphaFoldDB" id="A0A4U8YWW0"/>
<evidence type="ECO:0000259" key="12">
    <source>
        <dbReference type="PROSITE" id="PS51007"/>
    </source>
</evidence>
<dbReference type="EMBL" id="LR536450">
    <property type="protein sequence ID" value="VFU07230.1"/>
    <property type="molecule type" value="Genomic_DNA"/>
</dbReference>
<sequence>MRLRRIFAAGAGTALIGVLALALTAGGTRSVAADQSAATAAPALEENPVPARQSWSFYGPFGKFDRAQLQRGYQVYHEVCSNCHSMKLVAFRDLTSSSGPAFSEDQVKALAATFKVKDGPNEAGDMFERPGRPSDYFPSPFPNPQAARAALGAAPPDMSVLAKARDIERGFPLFIVDAFTQYQEEGVDYIYALLNGYSKADNPNYNEYFPGHRIAMPPPLSDGVVDYTDGSPKTVPQYAKDVSAFLMWAAEPKLEARKSLGFAVIIYLVIFASLLYLVKKRIWAKVGPH</sequence>
<feature type="transmembrane region" description="Helical" evidence="10">
    <location>
        <begin position="260"/>
        <end position="278"/>
    </location>
</feature>
<evidence type="ECO:0000256" key="2">
    <source>
        <dbReference type="ARBA" id="ARBA00016165"/>
    </source>
</evidence>
<dbReference type="GO" id="GO:0016020">
    <property type="term" value="C:membrane"/>
    <property type="evidence" value="ECO:0007669"/>
    <property type="project" value="UniProtKB-SubCell"/>
</dbReference>
<dbReference type="Pfam" id="PF02167">
    <property type="entry name" value="Cytochrom_C1"/>
    <property type="match status" value="1"/>
</dbReference>
<evidence type="ECO:0000256" key="5">
    <source>
        <dbReference type="ARBA" id="ARBA00022723"/>
    </source>
</evidence>
<comment type="subcellular location">
    <subcellularLocation>
        <location evidence="1">Membrane</location>
    </subcellularLocation>
</comment>
<keyword evidence="6 10" id="KW-1133">Transmembrane helix</keyword>
<evidence type="ECO:0000256" key="10">
    <source>
        <dbReference type="SAM" id="Phobius"/>
    </source>
</evidence>
<dbReference type="InterPro" id="IPR036909">
    <property type="entry name" value="Cyt_c-like_dom_sf"/>
</dbReference>
<dbReference type="GO" id="GO:0020037">
    <property type="term" value="F:heme binding"/>
    <property type="evidence" value="ECO:0007669"/>
    <property type="project" value="InterPro"/>
</dbReference>
<evidence type="ECO:0000256" key="3">
    <source>
        <dbReference type="ARBA" id="ARBA00022617"/>
    </source>
</evidence>
<accession>A0A4U8YWW0</accession>
<dbReference type="Proteomes" id="UP000294360">
    <property type="component" value="Chromosome"/>
</dbReference>
<keyword evidence="7 9" id="KW-0408">Iron</keyword>
<dbReference type="KEGG" id="mtun:MTUNDRAET4_0337"/>
<dbReference type="Gene3D" id="1.20.5.100">
    <property type="entry name" value="Cytochrome c1, transmembrane anchor, C-terminal"/>
    <property type="match status" value="1"/>
</dbReference>
<feature type="domain" description="Cytochrome c" evidence="12">
    <location>
        <begin position="67"/>
        <end position="198"/>
    </location>
</feature>
<dbReference type="GO" id="GO:0046872">
    <property type="term" value="F:metal ion binding"/>
    <property type="evidence" value="ECO:0007669"/>
    <property type="project" value="UniProtKB-KW"/>
</dbReference>
<dbReference type="OrthoDB" id="9808471at2"/>
<feature type="binding site" description="covalent" evidence="9">
    <location>
        <position position="84"/>
    </location>
    <ligand>
        <name>heme c</name>
        <dbReference type="ChEBI" id="CHEBI:61717"/>
    </ligand>
</feature>
<proteinExistence type="predicted"/>
<comment type="cofactor">
    <cofactor evidence="9">
        <name>heme c</name>
        <dbReference type="ChEBI" id="CHEBI:61717"/>
    </cofactor>
    <text evidence="9">Binds 1 heme c group covalently per subunit.</text>
</comment>
<evidence type="ECO:0000313" key="13">
    <source>
        <dbReference type="EMBL" id="VFU07230.1"/>
    </source>
</evidence>
<dbReference type="GO" id="GO:0009055">
    <property type="term" value="F:electron transfer activity"/>
    <property type="evidence" value="ECO:0007669"/>
    <property type="project" value="InterPro"/>
</dbReference>
<evidence type="ECO:0000313" key="14">
    <source>
        <dbReference type="Proteomes" id="UP000294360"/>
    </source>
</evidence>
<organism evidence="13 14">
    <name type="scientific">Methylocella tundrae</name>
    <dbReference type="NCBI Taxonomy" id="227605"/>
    <lineage>
        <taxon>Bacteria</taxon>
        <taxon>Pseudomonadati</taxon>
        <taxon>Pseudomonadota</taxon>
        <taxon>Alphaproteobacteria</taxon>
        <taxon>Hyphomicrobiales</taxon>
        <taxon>Beijerinckiaceae</taxon>
        <taxon>Methylocella</taxon>
    </lineage>
</organism>
<keyword evidence="5 9" id="KW-0479">Metal-binding</keyword>
<dbReference type="PRINTS" id="PR00603">
    <property type="entry name" value="CYTOCHROMEC1"/>
</dbReference>
<feature type="chain" id="PRO_5020383319" description="Cytochrome c1" evidence="11">
    <location>
        <begin position="33"/>
        <end position="289"/>
    </location>
</feature>
<evidence type="ECO:0000256" key="1">
    <source>
        <dbReference type="ARBA" id="ARBA00004370"/>
    </source>
</evidence>
<feature type="signal peptide" evidence="11">
    <location>
        <begin position="1"/>
        <end position="32"/>
    </location>
</feature>
<evidence type="ECO:0000256" key="8">
    <source>
        <dbReference type="ARBA" id="ARBA00023136"/>
    </source>
</evidence>
<evidence type="ECO:0000256" key="9">
    <source>
        <dbReference type="PIRSR" id="PIRSR602326-1"/>
    </source>
</evidence>
<dbReference type="SUPFAM" id="SSF46626">
    <property type="entry name" value="Cytochrome c"/>
    <property type="match status" value="1"/>
</dbReference>
<feature type="binding site" description="covalent" evidence="9">
    <location>
        <position position="80"/>
    </location>
    <ligand>
        <name>heme c</name>
        <dbReference type="ChEBI" id="CHEBI:61717"/>
    </ligand>
</feature>
<keyword evidence="4 10" id="KW-0812">Transmembrane</keyword>
<evidence type="ECO:0000256" key="7">
    <source>
        <dbReference type="ARBA" id="ARBA00023004"/>
    </source>
</evidence>
<keyword evidence="3 9" id="KW-0349">Heme</keyword>
<evidence type="ECO:0000256" key="11">
    <source>
        <dbReference type="SAM" id="SignalP"/>
    </source>
</evidence>
<gene>
    <name evidence="13" type="ORF">MTUNDRAET4_0337</name>
</gene>
<dbReference type="PANTHER" id="PTHR10266">
    <property type="entry name" value="CYTOCHROME C1"/>
    <property type="match status" value="1"/>
</dbReference>
<dbReference type="PANTHER" id="PTHR10266:SF3">
    <property type="entry name" value="CYTOCHROME C1, HEME PROTEIN, MITOCHONDRIAL"/>
    <property type="match status" value="1"/>
</dbReference>
<evidence type="ECO:0000256" key="6">
    <source>
        <dbReference type="ARBA" id="ARBA00022989"/>
    </source>
</evidence>
<dbReference type="InterPro" id="IPR009056">
    <property type="entry name" value="Cyt_c-like_dom"/>
</dbReference>
<protein>
    <recommendedName>
        <fullName evidence="2">Cytochrome c1</fullName>
    </recommendedName>
</protein>
<keyword evidence="8 10" id="KW-0472">Membrane</keyword>
<evidence type="ECO:0000256" key="4">
    <source>
        <dbReference type="ARBA" id="ARBA00022692"/>
    </source>
</evidence>
<feature type="binding site" description="covalent" evidence="9">
    <location>
        <position position="83"/>
    </location>
    <ligand>
        <name>heme c</name>
        <dbReference type="ChEBI" id="CHEBI:61717"/>
    </ligand>
</feature>
<feature type="binding site" description="covalent" evidence="9">
    <location>
        <position position="216"/>
    </location>
    <ligand>
        <name>heme c</name>
        <dbReference type="ChEBI" id="CHEBI:61717"/>
    </ligand>
</feature>
<dbReference type="RefSeq" id="WP_134486256.1">
    <property type="nucleotide sequence ID" value="NZ_LR536450.1"/>
</dbReference>